<dbReference type="EMBL" id="CATOUU010000952">
    <property type="protein sequence ID" value="CAI9962151.1"/>
    <property type="molecule type" value="Genomic_DNA"/>
</dbReference>
<dbReference type="InterPro" id="IPR001005">
    <property type="entry name" value="SANT/Myb"/>
</dbReference>
<dbReference type="Gene3D" id="1.10.10.60">
    <property type="entry name" value="Homeodomain-like"/>
    <property type="match status" value="1"/>
</dbReference>
<accession>A0AA86UKV5</accession>
<sequence>MNWQLEKESSQQNSSYSSRNIQIIQQIIQDTFCPSPIFQQKFVIENPLFPSKKDYHNWTQAEEDQLQQAIKMYGKDWKRIQKEFYSFMTPTQIKNKFYTLTKRTPLENKQQDQSSENAKDCAENASEGHQKVDQEEFVRLLTELAQQQQNAMK</sequence>
<evidence type="ECO:0000313" key="10">
    <source>
        <dbReference type="EMBL" id="CAL5976574.1"/>
    </source>
</evidence>
<name>A0AA86UKV5_9EUKA</name>
<dbReference type="EMBL" id="CATOUU010000952">
    <property type="protein sequence ID" value="CAI9962155.1"/>
    <property type="molecule type" value="Genomic_DNA"/>
</dbReference>
<gene>
    <name evidence="8" type="ORF">HINF_LOCUS3880</name>
    <name evidence="9" type="ORF">HINF_LOCUS3881</name>
    <name evidence="10" type="ORF">HINF_LOCUS3884</name>
    <name evidence="11" type="ORF">HINF_LOCUS3886</name>
    <name evidence="4" type="ORF">HINF_LOCUS49796</name>
    <name evidence="5" type="ORF">HINF_LOCUS49797</name>
    <name evidence="6" type="ORF">HINF_LOCUS49800</name>
    <name evidence="7" type="ORF">HINF_LOCUS49802</name>
</gene>
<dbReference type="Pfam" id="PF00249">
    <property type="entry name" value="Myb_DNA-binding"/>
    <property type="match status" value="1"/>
</dbReference>
<reference evidence="8 12" key="2">
    <citation type="submission" date="2024-07" db="EMBL/GenBank/DDBJ databases">
        <authorList>
            <person name="Akdeniz Z."/>
        </authorList>
    </citation>
    <scope>NUCLEOTIDE SEQUENCE [LARGE SCALE GENOMIC DNA]</scope>
</reference>
<evidence type="ECO:0000313" key="7">
    <source>
        <dbReference type="EMBL" id="CAI9962157.1"/>
    </source>
</evidence>
<evidence type="ECO:0000256" key="1">
    <source>
        <dbReference type="SAM" id="MobiDB-lite"/>
    </source>
</evidence>
<evidence type="ECO:0000313" key="8">
    <source>
        <dbReference type="EMBL" id="CAL5976566.1"/>
    </source>
</evidence>
<dbReference type="PROSITE" id="PS51293">
    <property type="entry name" value="SANT"/>
    <property type="match status" value="1"/>
</dbReference>
<proteinExistence type="predicted"/>
<feature type="region of interest" description="Disordered" evidence="1">
    <location>
        <begin position="104"/>
        <end position="132"/>
    </location>
</feature>
<dbReference type="SMART" id="SM00717">
    <property type="entry name" value="SANT"/>
    <property type="match status" value="1"/>
</dbReference>
<dbReference type="InterPro" id="IPR009057">
    <property type="entry name" value="Homeodomain-like_sf"/>
</dbReference>
<dbReference type="EMBL" id="CAXDID020000007">
    <property type="protein sequence ID" value="CAL5976566.1"/>
    <property type="molecule type" value="Genomic_DNA"/>
</dbReference>
<evidence type="ECO:0000259" key="2">
    <source>
        <dbReference type="PROSITE" id="PS50090"/>
    </source>
</evidence>
<evidence type="ECO:0000313" key="5">
    <source>
        <dbReference type="EMBL" id="CAI9962152.1"/>
    </source>
</evidence>
<feature type="domain" description="Myb-like" evidence="2">
    <location>
        <begin position="57"/>
        <end position="101"/>
    </location>
</feature>
<evidence type="ECO:0000313" key="4">
    <source>
        <dbReference type="EMBL" id="CAI9962151.1"/>
    </source>
</evidence>
<reference evidence="6" key="1">
    <citation type="submission" date="2023-06" db="EMBL/GenBank/DDBJ databases">
        <authorList>
            <person name="Kurt Z."/>
        </authorList>
    </citation>
    <scope>NUCLEOTIDE SEQUENCE</scope>
</reference>
<organism evidence="6">
    <name type="scientific">Hexamita inflata</name>
    <dbReference type="NCBI Taxonomy" id="28002"/>
    <lineage>
        <taxon>Eukaryota</taxon>
        <taxon>Metamonada</taxon>
        <taxon>Diplomonadida</taxon>
        <taxon>Hexamitidae</taxon>
        <taxon>Hexamitinae</taxon>
        <taxon>Hexamita</taxon>
    </lineage>
</organism>
<dbReference type="GO" id="GO:0003677">
    <property type="term" value="F:DNA binding"/>
    <property type="evidence" value="ECO:0007669"/>
    <property type="project" value="UniProtKB-KW"/>
</dbReference>
<evidence type="ECO:0000313" key="11">
    <source>
        <dbReference type="EMBL" id="CAL5976578.1"/>
    </source>
</evidence>
<dbReference type="PROSITE" id="PS50090">
    <property type="entry name" value="MYB_LIKE"/>
    <property type="match status" value="1"/>
</dbReference>
<dbReference type="EMBL" id="CAXDID020000007">
    <property type="protein sequence ID" value="CAL5976568.1"/>
    <property type="molecule type" value="Genomic_DNA"/>
</dbReference>
<dbReference type="EMBL" id="CAXDID020000007">
    <property type="protein sequence ID" value="CAL5976574.1"/>
    <property type="molecule type" value="Genomic_DNA"/>
</dbReference>
<evidence type="ECO:0000313" key="9">
    <source>
        <dbReference type="EMBL" id="CAL5976568.1"/>
    </source>
</evidence>
<dbReference type="EMBL" id="CATOUU010000952">
    <property type="protein sequence ID" value="CAI9962157.1"/>
    <property type="molecule type" value="Genomic_DNA"/>
</dbReference>
<feature type="compositionally biased region" description="Basic and acidic residues" evidence="1">
    <location>
        <begin position="117"/>
        <end position="132"/>
    </location>
</feature>
<dbReference type="InterPro" id="IPR017884">
    <property type="entry name" value="SANT_dom"/>
</dbReference>
<dbReference type="EMBL" id="CATOUU010000952">
    <property type="protein sequence ID" value="CAI9962152.1"/>
    <property type="molecule type" value="Genomic_DNA"/>
</dbReference>
<feature type="domain" description="SANT" evidence="3">
    <location>
        <begin position="57"/>
        <end position="105"/>
    </location>
</feature>
<evidence type="ECO:0000259" key="3">
    <source>
        <dbReference type="PROSITE" id="PS51293"/>
    </source>
</evidence>
<keyword evidence="6" id="KW-0238">DNA-binding</keyword>
<dbReference type="EMBL" id="CAXDID020000007">
    <property type="protein sequence ID" value="CAL5976578.1"/>
    <property type="molecule type" value="Genomic_DNA"/>
</dbReference>
<evidence type="ECO:0000313" key="6">
    <source>
        <dbReference type="EMBL" id="CAI9962155.1"/>
    </source>
</evidence>
<keyword evidence="12" id="KW-1185">Reference proteome</keyword>
<dbReference type="Proteomes" id="UP001642409">
    <property type="component" value="Unassembled WGS sequence"/>
</dbReference>
<protein>
    <submittedName>
        <fullName evidence="6">Myb-like DNA-binding domain-containing protein</fullName>
    </submittedName>
    <submittedName>
        <fullName evidence="8">Myb-like_DNA-binding domain-containing protein</fullName>
    </submittedName>
</protein>
<evidence type="ECO:0000313" key="12">
    <source>
        <dbReference type="Proteomes" id="UP001642409"/>
    </source>
</evidence>
<comment type="caution">
    <text evidence="6">The sequence shown here is derived from an EMBL/GenBank/DDBJ whole genome shotgun (WGS) entry which is preliminary data.</text>
</comment>
<dbReference type="SUPFAM" id="SSF46689">
    <property type="entry name" value="Homeodomain-like"/>
    <property type="match status" value="1"/>
</dbReference>
<dbReference type="AlphaFoldDB" id="A0AA86UKV5"/>